<reference evidence="1 2" key="1">
    <citation type="journal article" date="2011" name="J. Bacteriol.">
        <title>Complete genome sequence of the industrial strain Bacillus megaterium WSH-002.</title>
        <authorList>
            <person name="Liu L."/>
            <person name="Li Y."/>
            <person name="Zhang J."/>
            <person name="Zou W."/>
            <person name="Zhou Z."/>
            <person name="Liu J."/>
            <person name="Li X."/>
            <person name="Wang L."/>
            <person name="Chen J."/>
        </authorList>
    </citation>
    <scope>NUCLEOTIDE SEQUENCE [LARGE SCALE GENOMIC DNA]</scope>
    <source>
        <strain evidence="1 2">WSH-002</strain>
    </source>
</reference>
<name>A0A8D4BNY5_PRIMW</name>
<dbReference type="Proteomes" id="UP000001283">
    <property type="component" value="Chromosome"/>
</dbReference>
<dbReference type="AlphaFoldDB" id="A0A8D4BNY5"/>
<evidence type="ECO:0000313" key="2">
    <source>
        <dbReference type="Proteomes" id="UP000001283"/>
    </source>
</evidence>
<gene>
    <name evidence="1" type="ORF">BMWSH_3211</name>
</gene>
<organism evidence="1 2">
    <name type="scientific">Priestia megaterium (strain WSH-002)</name>
    <name type="common">Bacillus megaterium</name>
    <dbReference type="NCBI Taxonomy" id="1006007"/>
    <lineage>
        <taxon>Bacteria</taxon>
        <taxon>Bacillati</taxon>
        <taxon>Bacillota</taxon>
        <taxon>Bacilli</taxon>
        <taxon>Bacillales</taxon>
        <taxon>Bacillaceae</taxon>
        <taxon>Priestia</taxon>
    </lineage>
</organism>
<proteinExistence type="predicted"/>
<dbReference type="EMBL" id="CP003017">
    <property type="protein sequence ID" value="AEN90093.1"/>
    <property type="molecule type" value="Genomic_DNA"/>
</dbReference>
<dbReference type="KEGG" id="bmh:BMWSH_3211"/>
<evidence type="ECO:0000313" key="1">
    <source>
        <dbReference type="EMBL" id="AEN90093.1"/>
    </source>
</evidence>
<protein>
    <submittedName>
        <fullName evidence="1">Uncharacterized protein</fullName>
    </submittedName>
</protein>
<accession>A0A8D4BNY5</accession>
<sequence>MLLAIDWAVLAMSQVLCFIYLRGVQTKYTHASFFQKIIKLNQTFFYSTI</sequence>